<gene>
    <name evidence="1" type="ORF">H8S07_06575</name>
</gene>
<dbReference type="SUPFAM" id="SSF56112">
    <property type="entry name" value="Protein kinase-like (PK-like)"/>
    <property type="match status" value="1"/>
</dbReference>
<dbReference type="RefSeq" id="WP_118288322.1">
    <property type="nucleotide sequence ID" value="NZ_JACOOY010000006.1"/>
</dbReference>
<dbReference type="EMBL" id="JACOOY010000006">
    <property type="protein sequence ID" value="MBC5664942.1"/>
    <property type="molecule type" value="Genomic_DNA"/>
</dbReference>
<dbReference type="Gene3D" id="3.30.200.20">
    <property type="entry name" value="Phosphorylase Kinase, domain 1"/>
    <property type="match status" value="1"/>
</dbReference>
<accession>A0ABR7EUB0</accession>
<protein>
    <submittedName>
        <fullName evidence="1">MarR family transcriptional regulator</fullName>
    </submittedName>
</protein>
<keyword evidence="2" id="KW-1185">Reference proteome</keyword>
<proteinExistence type="predicted"/>
<evidence type="ECO:0000313" key="2">
    <source>
        <dbReference type="Proteomes" id="UP000647235"/>
    </source>
</evidence>
<dbReference type="Proteomes" id="UP000647235">
    <property type="component" value="Unassembled WGS sequence"/>
</dbReference>
<organism evidence="1 2">
    <name type="scientific">Dorea hominis</name>
    <dbReference type="NCBI Taxonomy" id="2763040"/>
    <lineage>
        <taxon>Bacteria</taxon>
        <taxon>Bacillati</taxon>
        <taxon>Bacillota</taxon>
        <taxon>Clostridia</taxon>
        <taxon>Lachnospirales</taxon>
        <taxon>Lachnospiraceae</taxon>
        <taxon>Dorea</taxon>
    </lineage>
</organism>
<comment type="caution">
    <text evidence="1">The sequence shown here is derived from an EMBL/GenBank/DDBJ whole genome shotgun (WGS) entry which is preliminary data.</text>
</comment>
<sequence>MQELEQNVLEQYNMEISSTRKIRGAVLCDTNRGWFLLKEVSLTANRIPALCELYEYLRTEGYTHLDHIEMNREGGHITEMENGEKYILKRWCDGKECEIRRSEELVEASAELAKLHLLLQHPMENKCGQAEHLVKIYEKHDRELKKVRRFIRKVPLKGEFECAFLKAFDSMYEWAQAATERLGNSDYEKLRNDCFLTGKMIHGEYNYHNILMCRDMRSSKVAAITNFEKFHQDVQVEDLYYFLRKTMEKNGWKERFADAVLNAYSAIRPISSDEMDYLRIRLMYPEKFWKVASVYYHSNKAWMSVKNVEKLQTAVMQMKQKKKFLKAVFNEPVQGL</sequence>
<name>A0ABR7EUB0_9FIRM</name>
<reference evidence="1 2" key="1">
    <citation type="submission" date="2020-08" db="EMBL/GenBank/DDBJ databases">
        <title>Genome public.</title>
        <authorList>
            <person name="Liu C."/>
            <person name="Sun Q."/>
        </authorList>
    </citation>
    <scope>NUCLEOTIDE SEQUENCE [LARGE SCALE GENOMIC DNA]</scope>
    <source>
        <strain evidence="1 2">NSJ-36</strain>
    </source>
</reference>
<evidence type="ECO:0000313" key="1">
    <source>
        <dbReference type="EMBL" id="MBC5664942.1"/>
    </source>
</evidence>
<dbReference type="InterPro" id="IPR011009">
    <property type="entry name" value="Kinase-like_dom_sf"/>
</dbReference>
<dbReference type="PANTHER" id="PTHR39179">
    <property type="entry name" value="SPORE COAT PROTEIN I"/>
    <property type="match status" value="1"/>
</dbReference>
<dbReference type="Gene3D" id="3.90.1200.10">
    <property type="match status" value="1"/>
</dbReference>
<dbReference type="InterPro" id="IPR047175">
    <property type="entry name" value="CotS-like"/>
</dbReference>
<dbReference type="PANTHER" id="PTHR39179:SF1">
    <property type="entry name" value="SPORE COAT PROTEIN I"/>
    <property type="match status" value="1"/>
</dbReference>